<feature type="domain" description="Aminoacyl-transfer RNA synthetases class-II family profile" evidence="6">
    <location>
        <begin position="14"/>
        <end position="317"/>
    </location>
</feature>
<keyword evidence="4" id="KW-0067">ATP-binding</keyword>
<dbReference type="PANTHER" id="PTHR42918">
    <property type="entry name" value="LYSYL-TRNA SYNTHETASE"/>
    <property type="match status" value="1"/>
</dbReference>
<dbReference type="STRING" id="713585.THITH_13095"/>
<dbReference type="PRINTS" id="PR00982">
    <property type="entry name" value="TRNASYNTHLYS"/>
</dbReference>
<evidence type="ECO:0000259" key="6">
    <source>
        <dbReference type="PROSITE" id="PS50862"/>
    </source>
</evidence>
<dbReference type="HOGENOM" id="CLU_008255_1_1_6"/>
<keyword evidence="3" id="KW-0547">Nucleotide-binding</keyword>
<keyword evidence="2" id="KW-0436">Ligase</keyword>
<dbReference type="PROSITE" id="PS50862">
    <property type="entry name" value="AA_TRNA_LIGASE_II"/>
    <property type="match status" value="1"/>
</dbReference>
<dbReference type="GO" id="GO:0004824">
    <property type="term" value="F:lysine-tRNA ligase activity"/>
    <property type="evidence" value="ECO:0007669"/>
    <property type="project" value="InterPro"/>
</dbReference>
<comment type="catalytic activity">
    <reaction evidence="5">
        <text>D-beta-lysine + L-lysyl-[protein] + ATP = N(6)-((3R)-3,6-diaminohexanoyl)-L-lysyl-[protein] + AMP + diphosphate + H(+)</text>
        <dbReference type="Rhea" id="RHEA:83435"/>
        <dbReference type="Rhea" id="RHEA-COMP:9752"/>
        <dbReference type="Rhea" id="RHEA-COMP:20131"/>
        <dbReference type="ChEBI" id="CHEBI:15378"/>
        <dbReference type="ChEBI" id="CHEBI:29969"/>
        <dbReference type="ChEBI" id="CHEBI:30616"/>
        <dbReference type="ChEBI" id="CHEBI:33019"/>
        <dbReference type="ChEBI" id="CHEBI:84138"/>
        <dbReference type="ChEBI" id="CHEBI:156053"/>
        <dbReference type="ChEBI" id="CHEBI:456215"/>
    </reaction>
    <physiologicalReaction direction="left-to-right" evidence="5">
        <dbReference type="Rhea" id="RHEA:83436"/>
    </physiologicalReaction>
</comment>
<dbReference type="InterPro" id="IPR045864">
    <property type="entry name" value="aa-tRNA-synth_II/BPL/LPL"/>
</dbReference>
<dbReference type="GO" id="GO:0005829">
    <property type="term" value="C:cytosol"/>
    <property type="evidence" value="ECO:0007669"/>
    <property type="project" value="TreeGrafter"/>
</dbReference>
<dbReference type="GO" id="GO:0000049">
    <property type="term" value="F:tRNA binding"/>
    <property type="evidence" value="ECO:0007669"/>
    <property type="project" value="TreeGrafter"/>
</dbReference>
<dbReference type="RefSeq" id="WP_006748509.1">
    <property type="nucleotide sequence ID" value="NZ_CP007029.1"/>
</dbReference>
<dbReference type="GO" id="GO:0005524">
    <property type="term" value="F:ATP binding"/>
    <property type="evidence" value="ECO:0007669"/>
    <property type="project" value="UniProtKB-KW"/>
</dbReference>
<proteinExistence type="predicted"/>
<dbReference type="InterPro" id="IPR004364">
    <property type="entry name" value="Aa-tRNA-synt_II"/>
</dbReference>
<accession>W0DKB2</accession>
<dbReference type="AlphaFoldDB" id="W0DKB2"/>
<dbReference type="Pfam" id="PF00152">
    <property type="entry name" value="tRNA-synt_2"/>
    <property type="match status" value="1"/>
</dbReference>
<dbReference type="FunFam" id="3.30.930.10:FF:000017">
    <property type="entry name" value="Elongation factor P--(R)-beta-lysine ligase"/>
    <property type="match status" value="1"/>
</dbReference>
<name>W0DKB2_9GAMM</name>
<reference evidence="7 8" key="1">
    <citation type="submission" date="2013-12" db="EMBL/GenBank/DDBJ databases">
        <authorList>
            <consortium name="DOE Joint Genome Institute"/>
            <person name="Muyzer G."/>
            <person name="Huntemann M."/>
            <person name="Han J."/>
            <person name="Chen A."/>
            <person name="Kyrpides N."/>
            <person name="Mavromatis K."/>
            <person name="Markowitz V."/>
            <person name="Palaniappan K."/>
            <person name="Ivanova N."/>
            <person name="Schaumberg A."/>
            <person name="Pati A."/>
            <person name="Liolios K."/>
            <person name="Nordberg H.P."/>
            <person name="Cantor M.N."/>
            <person name="Hua S.X."/>
            <person name="Woyke T."/>
        </authorList>
    </citation>
    <scope>NUCLEOTIDE SEQUENCE [LARGE SCALE GENOMIC DNA]</scope>
    <source>
        <strain evidence="7 8">ARh 1</strain>
    </source>
</reference>
<evidence type="ECO:0000256" key="3">
    <source>
        <dbReference type="ARBA" id="ARBA00022741"/>
    </source>
</evidence>
<evidence type="ECO:0000313" key="7">
    <source>
        <dbReference type="EMBL" id="AHE99039.1"/>
    </source>
</evidence>
<protein>
    <submittedName>
        <fullName evidence="7">Lysyl-tRNA synthetase</fullName>
    </submittedName>
</protein>
<dbReference type="KEGG" id="tti:THITH_13095"/>
<evidence type="ECO:0000256" key="5">
    <source>
        <dbReference type="ARBA" id="ARBA00052794"/>
    </source>
</evidence>
<dbReference type="SUPFAM" id="SSF55681">
    <property type="entry name" value="Class II aaRS and biotin synthetases"/>
    <property type="match status" value="1"/>
</dbReference>
<gene>
    <name evidence="7" type="ORF">THITH_13095</name>
</gene>
<dbReference type="Proteomes" id="UP000005289">
    <property type="component" value="Chromosome"/>
</dbReference>
<dbReference type="Gene3D" id="3.30.930.10">
    <property type="entry name" value="Bira Bifunctional Protein, Domain 2"/>
    <property type="match status" value="1"/>
</dbReference>
<dbReference type="InterPro" id="IPR018149">
    <property type="entry name" value="Lys-tRNA-synth_II_C"/>
</dbReference>
<sequence>MNWRPGAGASRQPRARVNAAIRRFFARRGVLEVETPVLSRGAPLDPGVESWRAAAPGGATGYLQTSPEYPMKRLLASGSGDIYQIARVFRGEEQGRRHNPEFTLLEWYRLGYDDRRLMDEVQDLVQAVAAEDRAWAQPAGAAHCVAYAELFRSELGLDPLRCTVVQCKSAARNAGLELAGDLDRDGWLDALMALVLAPRFPADRLTFIVDYPESQAILARPSPRAAGCASRFELYWGDLELANGFHELTDPAVFLTRREADRARRKRQGQPIPEADEYFAQAMQSGLPDCAGVALGIDRLLMRLLDVDDITGVIDFPWERA</sequence>
<keyword evidence="8" id="KW-1185">Reference proteome</keyword>
<evidence type="ECO:0000256" key="4">
    <source>
        <dbReference type="ARBA" id="ARBA00022840"/>
    </source>
</evidence>
<dbReference type="NCBIfam" id="TIGR00462">
    <property type="entry name" value="genX"/>
    <property type="match status" value="1"/>
</dbReference>
<organism evidence="7 8">
    <name type="scientific">Thioalkalivibrio paradoxus ARh 1</name>
    <dbReference type="NCBI Taxonomy" id="713585"/>
    <lineage>
        <taxon>Bacteria</taxon>
        <taxon>Pseudomonadati</taxon>
        <taxon>Pseudomonadota</taxon>
        <taxon>Gammaproteobacteria</taxon>
        <taxon>Chromatiales</taxon>
        <taxon>Ectothiorhodospiraceae</taxon>
        <taxon>Thioalkalivibrio</taxon>
    </lineage>
</organism>
<dbReference type="InterPro" id="IPR006195">
    <property type="entry name" value="aa-tRNA-synth_II"/>
</dbReference>
<dbReference type="InterPro" id="IPR004525">
    <property type="entry name" value="EpmA"/>
</dbReference>
<dbReference type="OrthoDB" id="9802326at2"/>
<dbReference type="GO" id="GO:0006430">
    <property type="term" value="P:lysyl-tRNA aminoacylation"/>
    <property type="evidence" value="ECO:0007669"/>
    <property type="project" value="InterPro"/>
</dbReference>
<evidence type="ECO:0000256" key="2">
    <source>
        <dbReference type="ARBA" id="ARBA00022598"/>
    </source>
</evidence>
<dbReference type="PANTHER" id="PTHR42918:SF6">
    <property type="entry name" value="ELONGATION FACTOR P--(R)-BETA-LYSINE LIGASE"/>
    <property type="match status" value="1"/>
</dbReference>
<evidence type="ECO:0000256" key="1">
    <source>
        <dbReference type="ARBA" id="ARBA00011738"/>
    </source>
</evidence>
<dbReference type="NCBIfam" id="NF006828">
    <property type="entry name" value="PRK09350.1"/>
    <property type="match status" value="1"/>
</dbReference>
<comment type="subunit">
    <text evidence="1">Homodimer.</text>
</comment>
<keyword evidence="7" id="KW-0030">Aminoacyl-tRNA synthetase</keyword>
<evidence type="ECO:0000313" key="8">
    <source>
        <dbReference type="Proteomes" id="UP000005289"/>
    </source>
</evidence>
<dbReference type="EMBL" id="CP007029">
    <property type="protein sequence ID" value="AHE99039.1"/>
    <property type="molecule type" value="Genomic_DNA"/>
</dbReference>